<dbReference type="AlphaFoldDB" id="A0A8R1XN07"/>
<name>A0A8R1XN07_ONCVO</name>
<feature type="chain" id="PRO_5035808586" evidence="2">
    <location>
        <begin position="27"/>
        <end position="161"/>
    </location>
</feature>
<dbReference type="EnsemblMetazoa" id="OVOC11778.1">
    <property type="protein sequence ID" value="OVOC11778.1"/>
    <property type="gene ID" value="WBGene00248587"/>
</dbReference>
<accession>A0A8R1XN07</accession>
<dbReference type="Proteomes" id="UP000024404">
    <property type="component" value="Unassembled WGS sequence"/>
</dbReference>
<keyword evidence="4" id="KW-1185">Reference proteome</keyword>
<feature type="compositionally biased region" description="Basic residues" evidence="1">
    <location>
        <begin position="56"/>
        <end position="67"/>
    </location>
</feature>
<keyword evidence="2" id="KW-0732">Signal</keyword>
<evidence type="ECO:0000256" key="2">
    <source>
        <dbReference type="SAM" id="SignalP"/>
    </source>
</evidence>
<sequence length="161" mass="18693">MLLFKIAKYSIALIIILILLIVETDAQVNLTVQSFSSSKIDHGLTSDNDNAASSRRPGKKDRKKKLKKAQLRKLVKAISTGLHKLVSSHSKEASSNLKQPFHARYSPYDSYEDGYPYDIGYFWRDLDYWYGNNWYGGLPYYYYNVKPRCYPFENSIIIFDN</sequence>
<feature type="signal peptide" evidence="2">
    <location>
        <begin position="1"/>
        <end position="26"/>
    </location>
</feature>
<organism evidence="3 4">
    <name type="scientific">Onchocerca volvulus</name>
    <dbReference type="NCBI Taxonomy" id="6282"/>
    <lineage>
        <taxon>Eukaryota</taxon>
        <taxon>Metazoa</taxon>
        <taxon>Ecdysozoa</taxon>
        <taxon>Nematoda</taxon>
        <taxon>Chromadorea</taxon>
        <taxon>Rhabditida</taxon>
        <taxon>Spirurina</taxon>
        <taxon>Spiruromorpha</taxon>
        <taxon>Filarioidea</taxon>
        <taxon>Onchocercidae</taxon>
        <taxon>Onchocerca</taxon>
    </lineage>
</organism>
<evidence type="ECO:0000313" key="4">
    <source>
        <dbReference type="Proteomes" id="UP000024404"/>
    </source>
</evidence>
<feature type="region of interest" description="Disordered" evidence="1">
    <location>
        <begin position="46"/>
        <end position="67"/>
    </location>
</feature>
<dbReference type="EMBL" id="CMVM020000015">
    <property type="status" value="NOT_ANNOTATED_CDS"/>
    <property type="molecule type" value="Genomic_DNA"/>
</dbReference>
<evidence type="ECO:0000256" key="1">
    <source>
        <dbReference type="SAM" id="MobiDB-lite"/>
    </source>
</evidence>
<evidence type="ECO:0000313" key="3">
    <source>
        <dbReference type="EnsemblMetazoa" id="OVOC11778.1"/>
    </source>
</evidence>
<proteinExistence type="predicted"/>
<protein>
    <submittedName>
        <fullName evidence="3">Uncharacterized protein</fullName>
    </submittedName>
</protein>
<reference evidence="4" key="1">
    <citation type="submission" date="2013-10" db="EMBL/GenBank/DDBJ databases">
        <title>Genome sequencing of Onchocerca volvulus.</title>
        <authorList>
            <person name="Cotton J."/>
            <person name="Tsai J."/>
            <person name="Stanley E."/>
            <person name="Tracey A."/>
            <person name="Holroyd N."/>
            <person name="Lustigman S."/>
            <person name="Berriman M."/>
        </authorList>
    </citation>
    <scope>NUCLEOTIDE SEQUENCE</scope>
</reference>
<reference evidence="3" key="2">
    <citation type="submission" date="2022-06" db="UniProtKB">
        <authorList>
            <consortium name="EnsemblMetazoa"/>
        </authorList>
    </citation>
    <scope>IDENTIFICATION</scope>
</reference>